<evidence type="ECO:0000256" key="3">
    <source>
        <dbReference type="ARBA" id="ARBA00022840"/>
    </source>
</evidence>
<dbReference type="InterPro" id="IPR003593">
    <property type="entry name" value="AAA+_ATPase"/>
</dbReference>
<dbReference type="InterPro" id="IPR050319">
    <property type="entry name" value="ABC_transp_ATP-bind"/>
</dbReference>
<dbReference type="SUPFAM" id="SSF52540">
    <property type="entry name" value="P-loop containing nucleoside triphosphate hydrolases"/>
    <property type="match status" value="1"/>
</dbReference>
<protein>
    <submittedName>
        <fullName evidence="5">ABC transporter ATP-binding protein</fullName>
    </submittedName>
</protein>
<dbReference type="SMART" id="SM00382">
    <property type="entry name" value="AAA"/>
    <property type="match status" value="1"/>
</dbReference>
<dbReference type="EMBL" id="MF346684">
    <property type="protein sequence ID" value="ASM79678.1"/>
    <property type="molecule type" value="Genomic_DNA"/>
</dbReference>
<dbReference type="GO" id="GO:0055085">
    <property type="term" value="P:transmembrane transport"/>
    <property type="evidence" value="ECO:0007669"/>
    <property type="project" value="UniProtKB-ARBA"/>
</dbReference>
<accession>A0A221KKV6</accession>
<dbReference type="PROSITE" id="PS50893">
    <property type="entry name" value="ABC_TRANSPORTER_2"/>
    <property type="match status" value="1"/>
</dbReference>
<dbReference type="GO" id="GO:0016887">
    <property type="term" value="F:ATP hydrolysis activity"/>
    <property type="evidence" value="ECO:0007669"/>
    <property type="project" value="InterPro"/>
</dbReference>
<dbReference type="AlphaFoldDB" id="A0A221KKV6"/>
<name>A0A221KKV6_STAEP</name>
<dbReference type="GO" id="GO:0005524">
    <property type="term" value="F:ATP binding"/>
    <property type="evidence" value="ECO:0007669"/>
    <property type="project" value="UniProtKB-KW"/>
</dbReference>
<dbReference type="PROSITE" id="PS00211">
    <property type="entry name" value="ABC_TRANSPORTER_1"/>
    <property type="match status" value="1"/>
</dbReference>
<dbReference type="Gene3D" id="3.40.50.300">
    <property type="entry name" value="P-loop containing nucleotide triphosphate hydrolases"/>
    <property type="match status" value="1"/>
</dbReference>
<sequence>MHIGDNLMLKIERLTKYIDTQLIFKEISCTINDQHLLISGESGCGKSTLAKIIAGLDTDYQGKLYFNGRLRESYTSKEWMKHIQYVPQYQRDTLNQRKTVLATLLEPLKNYKVNKQRYTSSIEAVLDQCNLPHDILNHKVSTLSGGQFQRVWIAKALILEPEILILDEATTNLDVINEEAILQMLISLKMTQLIIISHDTYVLSQFEGIQLQLNKLNN</sequence>
<keyword evidence="3 5" id="KW-0067">ATP-binding</keyword>
<dbReference type="InterPro" id="IPR027417">
    <property type="entry name" value="P-loop_NTPase"/>
</dbReference>
<keyword evidence="2" id="KW-0547">Nucleotide-binding</keyword>
<evidence type="ECO:0000313" key="5">
    <source>
        <dbReference type="EMBL" id="ASM79678.1"/>
    </source>
</evidence>
<organism evidence="5">
    <name type="scientific">Staphylococcus epidermidis</name>
    <dbReference type="NCBI Taxonomy" id="1282"/>
    <lineage>
        <taxon>Bacteria</taxon>
        <taxon>Bacillati</taxon>
        <taxon>Bacillota</taxon>
        <taxon>Bacilli</taxon>
        <taxon>Bacillales</taxon>
        <taxon>Staphylococcaceae</taxon>
        <taxon>Staphylococcus</taxon>
    </lineage>
</organism>
<evidence type="ECO:0000256" key="2">
    <source>
        <dbReference type="ARBA" id="ARBA00022741"/>
    </source>
</evidence>
<proteinExistence type="predicted"/>
<reference evidence="5" key="1">
    <citation type="submission" date="2017-06" db="EMBL/GenBank/DDBJ databases">
        <title>First Detailed Genetic Characterization of the Structural Organization of Type III Arginine Catabolic Mobile Elements (ACMEs) Harbored by Staphylococcus epidermidis using Whole Genome Sequencing.</title>
        <authorList>
            <person name="McManus B.A."/>
            <person name="O'Connor A.M."/>
            <person name="Kinnevey P.M."/>
            <person name="O'Sullivan M."/>
            <person name="Polyzois I."/>
            <person name="Coleman D.C."/>
        </authorList>
    </citation>
    <scope>NUCLEOTIDE SEQUENCE</scope>
    <source>
        <strain evidence="5">P16OR1</strain>
    </source>
</reference>
<feature type="domain" description="ABC transporter" evidence="4">
    <location>
        <begin position="9"/>
        <end position="216"/>
    </location>
</feature>
<evidence type="ECO:0000256" key="1">
    <source>
        <dbReference type="ARBA" id="ARBA00022448"/>
    </source>
</evidence>
<keyword evidence="1" id="KW-0813">Transport</keyword>
<dbReference type="InterPro" id="IPR017871">
    <property type="entry name" value="ABC_transporter-like_CS"/>
</dbReference>
<evidence type="ECO:0000259" key="4">
    <source>
        <dbReference type="PROSITE" id="PS50893"/>
    </source>
</evidence>
<dbReference type="PANTHER" id="PTHR43776">
    <property type="entry name" value="TRANSPORT ATP-BINDING PROTEIN"/>
    <property type="match status" value="1"/>
</dbReference>
<gene>
    <name evidence="5" type="primary">opp-3E</name>
</gene>
<dbReference type="InterPro" id="IPR003439">
    <property type="entry name" value="ABC_transporter-like_ATP-bd"/>
</dbReference>
<dbReference type="Pfam" id="PF00005">
    <property type="entry name" value="ABC_tran"/>
    <property type="match status" value="1"/>
</dbReference>